<evidence type="ECO:0000313" key="27">
    <source>
        <dbReference type="Proteomes" id="UP000824219"/>
    </source>
</evidence>
<evidence type="ECO:0000256" key="19">
    <source>
        <dbReference type="ARBA" id="ARBA00024642"/>
    </source>
</evidence>
<feature type="domain" description="Sm" evidence="25">
    <location>
        <begin position="442"/>
        <end position="514"/>
    </location>
</feature>
<keyword evidence="7 22" id="KW-0812">Transmembrane</keyword>
<feature type="region of interest" description="Disordered" evidence="23">
    <location>
        <begin position="360"/>
        <end position="383"/>
    </location>
</feature>
<dbReference type="PROSITE" id="PS00237">
    <property type="entry name" value="G_PROTEIN_RECEP_F1_1"/>
    <property type="match status" value="1"/>
</dbReference>
<keyword evidence="5 22" id="KW-1003">Cell membrane</keyword>
<dbReference type="GO" id="GO:0007189">
    <property type="term" value="P:adenylate cyclase-activating G protein-coupled receptor signaling pathway"/>
    <property type="evidence" value="ECO:0007669"/>
    <property type="project" value="TreeGrafter"/>
</dbReference>
<dbReference type="CDD" id="cd01721">
    <property type="entry name" value="Sm_D3"/>
    <property type="match status" value="1"/>
</dbReference>
<keyword evidence="27" id="KW-1185">Reference proteome</keyword>
<dbReference type="SMART" id="SM00651">
    <property type="entry name" value="Sm"/>
    <property type="match status" value="1"/>
</dbReference>
<evidence type="ECO:0000256" key="7">
    <source>
        <dbReference type="ARBA" id="ARBA00022692"/>
    </source>
</evidence>
<dbReference type="InterPro" id="IPR000276">
    <property type="entry name" value="GPCR_Rhodpsn"/>
</dbReference>
<dbReference type="InterPro" id="IPR017452">
    <property type="entry name" value="GPCR_Rhodpsn_7TM"/>
</dbReference>
<evidence type="ECO:0000259" key="24">
    <source>
        <dbReference type="PROSITE" id="PS50262"/>
    </source>
</evidence>
<comment type="similarity">
    <text evidence="4">Belongs to the snRNP core protein family.</text>
</comment>
<evidence type="ECO:0000256" key="23">
    <source>
        <dbReference type="SAM" id="MobiDB-lite"/>
    </source>
</evidence>
<keyword evidence="18" id="KW-0687">Ribonucleoprotein</keyword>
<dbReference type="InterPro" id="IPR001634">
    <property type="entry name" value="Adenosn_rcpt"/>
</dbReference>
<evidence type="ECO:0000256" key="4">
    <source>
        <dbReference type="ARBA" id="ARBA00008146"/>
    </source>
</evidence>
<evidence type="ECO:0000256" key="3">
    <source>
        <dbReference type="ARBA" id="ARBA00004651"/>
    </source>
</evidence>
<gene>
    <name evidence="26" type="ORF">KOW79_015566</name>
</gene>
<feature type="transmembrane region" description="Helical" evidence="22">
    <location>
        <begin position="43"/>
        <end position="66"/>
    </location>
</feature>
<dbReference type="GO" id="GO:0005829">
    <property type="term" value="C:cytosol"/>
    <property type="evidence" value="ECO:0007669"/>
    <property type="project" value="UniProtKB-SubCell"/>
</dbReference>
<proteinExistence type="inferred from homology"/>
<dbReference type="PANTHER" id="PTHR24246:SF47">
    <property type="entry name" value="ADENOSINE RECEPTOR A2A"/>
    <property type="match status" value="1"/>
</dbReference>
<evidence type="ECO:0000256" key="6">
    <source>
        <dbReference type="ARBA" id="ARBA00022664"/>
    </source>
</evidence>
<evidence type="ECO:0000256" key="15">
    <source>
        <dbReference type="ARBA" id="ARBA00023187"/>
    </source>
</evidence>
<evidence type="ECO:0000256" key="21">
    <source>
        <dbReference type="ARBA" id="ARBA00056968"/>
    </source>
</evidence>
<evidence type="ECO:0000256" key="22">
    <source>
        <dbReference type="RuleBase" id="RU201114"/>
    </source>
</evidence>
<accession>A0A9D3NEB2</accession>
<comment type="subunit">
    <text evidence="20">Interacts (via cytoplasmic C-terminal domain) with USP4; the interaction is direct. May interact with DRD4. Interacts with NECAB2. Interacts (via cytoplasmic C-terminal domain) with GAS2L2; interaction enhances receptor-mediated adenylyl cyclase activity.</text>
</comment>
<dbReference type="GO" id="GO:0001609">
    <property type="term" value="F:G protein-coupled adenosine receptor activity"/>
    <property type="evidence" value="ECO:0007669"/>
    <property type="project" value="UniProtKB-UniRule"/>
</dbReference>
<dbReference type="PRINTS" id="PR00424">
    <property type="entry name" value="ADENOSINER"/>
</dbReference>
<dbReference type="InterPro" id="IPR047575">
    <property type="entry name" value="Sm"/>
</dbReference>
<dbReference type="PROSITE" id="PS52002">
    <property type="entry name" value="SM"/>
    <property type="match status" value="1"/>
</dbReference>
<dbReference type="Pfam" id="PF00001">
    <property type="entry name" value="7tm_1"/>
    <property type="match status" value="1"/>
</dbReference>
<dbReference type="FunFam" id="1.20.1070.10:FF:000061">
    <property type="entry name" value="Adenosine receptor A2"/>
    <property type="match status" value="1"/>
</dbReference>
<comment type="similarity">
    <text evidence="22">Belongs to the G-protein coupled receptor 1 family.</text>
</comment>
<dbReference type="Proteomes" id="UP000824219">
    <property type="component" value="Linkage Group LG18"/>
</dbReference>
<dbReference type="GO" id="GO:0005886">
    <property type="term" value="C:plasma membrane"/>
    <property type="evidence" value="ECO:0007669"/>
    <property type="project" value="UniProtKB-SubCell"/>
</dbReference>
<keyword evidence="8" id="KW-0832">Ubl conjugation</keyword>
<evidence type="ECO:0000313" key="26">
    <source>
        <dbReference type="EMBL" id="KAG7321151.1"/>
    </source>
</evidence>
<dbReference type="InterPro" id="IPR001163">
    <property type="entry name" value="Sm_dom_euk/arc"/>
</dbReference>
<evidence type="ECO:0000256" key="5">
    <source>
        <dbReference type="ARBA" id="ARBA00022475"/>
    </source>
</evidence>
<dbReference type="PRINTS" id="PR00553">
    <property type="entry name" value="ADENOSINA2AR"/>
</dbReference>
<evidence type="ECO:0000256" key="20">
    <source>
        <dbReference type="ARBA" id="ARBA00047107"/>
    </source>
</evidence>
<evidence type="ECO:0000256" key="18">
    <source>
        <dbReference type="ARBA" id="ARBA00023274"/>
    </source>
</evidence>
<keyword evidence="16 22" id="KW-0807">Transducer</keyword>
<keyword evidence="12 22" id="KW-1015">Disulfide bond</keyword>
<dbReference type="GO" id="GO:0003723">
    <property type="term" value="F:RNA binding"/>
    <property type="evidence" value="ECO:0007669"/>
    <property type="project" value="InterPro"/>
</dbReference>
<dbReference type="Gene3D" id="1.20.1070.10">
    <property type="entry name" value="Rhodopsin 7-helix transmembrane proteins"/>
    <property type="match status" value="1"/>
</dbReference>
<evidence type="ECO:0000256" key="8">
    <source>
        <dbReference type="ARBA" id="ARBA00022843"/>
    </source>
</evidence>
<organism evidence="26 27">
    <name type="scientific">Hemibagrus wyckioides</name>
    <dbReference type="NCBI Taxonomy" id="337641"/>
    <lineage>
        <taxon>Eukaryota</taxon>
        <taxon>Metazoa</taxon>
        <taxon>Chordata</taxon>
        <taxon>Craniata</taxon>
        <taxon>Vertebrata</taxon>
        <taxon>Euteleostomi</taxon>
        <taxon>Actinopterygii</taxon>
        <taxon>Neopterygii</taxon>
        <taxon>Teleostei</taxon>
        <taxon>Ostariophysi</taxon>
        <taxon>Siluriformes</taxon>
        <taxon>Bagridae</taxon>
        <taxon>Hemibagrus</taxon>
    </lineage>
</organism>
<evidence type="ECO:0000256" key="2">
    <source>
        <dbReference type="ARBA" id="ARBA00004514"/>
    </source>
</evidence>
<dbReference type="OrthoDB" id="9445642at2759"/>
<name>A0A9D3NEB2_9TELE</name>
<reference evidence="26 27" key="1">
    <citation type="submission" date="2021-06" db="EMBL/GenBank/DDBJ databases">
        <title>Chromosome-level genome assembly of the red-tail catfish (Hemibagrus wyckioides).</title>
        <authorList>
            <person name="Shao F."/>
        </authorList>
    </citation>
    <scope>NUCLEOTIDE SEQUENCE [LARGE SCALE GENOMIC DNA]</scope>
    <source>
        <strain evidence="26">EC202008001</strain>
        <tissue evidence="26">Blood</tissue>
    </source>
</reference>
<feature type="transmembrane region" description="Helical" evidence="22">
    <location>
        <begin position="78"/>
        <end position="100"/>
    </location>
</feature>
<evidence type="ECO:0000256" key="13">
    <source>
        <dbReference type="ARBA" id="ARBA00023170"/>
    </source>
</evidence>
<dbReference type="GO" id="GO:0000387">
    <property type="term" value="P:spliceosomal snRNP assembly"/>
    <property type="evidence" value="ECO:0007669"/>
    <property type="project" value="InterPro"/>
</dbReference>
<keyword evidence="15" id="KW-0508">mRNA splicing</keyword>
<dbReference type="Gene3D" id="2.30.30.100">
    <property type="match status" value="1"/>
</dbReference>
<keyword evidence="10 22" id="KW-0297">G-protein coupled receptor</keyword>
<keyword evidence="14 22" id="KW-0325">Glycoprotein</keyword>
<comment type="caution">
    <text evidence="26">The sequence shown here is derived from an EMBL/GenBank/DDBJ whole genome shotgun (WGS) entry which is preliminary data.</text>
</comment>
<keyword evidence="13 22" id="KW-0675">Receptor</keyword>
<evidence type="ECO:0000256" key="17">
    <source>
        <dbReference type="ARBA" id="ARBA00023242"/>
    </source>
</evidence>
<feature type="transmembrane region" description="Helical" evidence="22">
    <location>
        <begin position="6"/>
        <end position="31"/>
    </location>
</feature>
<dbReference type="PRINTS" id="PR00237">
    <property type="entry name" value="GPCRRHODOPSN"/>
</dbReference>
<protein>
    <recommendedName>
        <fullName evidence="22">Adenosine receptor A2</fullName>
    </recommendedName>
</protein>
<dbReference type="SMART" id="SM01381">
    <property type="entry name" value="7TM_GPCR_Srsx"/>
    <property type="match status" value="1"/>
</dbReference>
<feature type="domain" description="G-protein coupled receptors family 1 profile" evidence="24">
    <location>
        <begin position="23"/>
        <end position="292"/>
    </location>
</feature>
<evidence type="ECO:0000256" key="16">
    <source>
        <dbReference type="ARBA" id="ARBA00023224"/>
    </source>
</evidence>
<evidence type="ECO:0000259" key="25">
    <source>
        <dbReference type="PROSITE" id="PS52002"/>
    </source>
</evidence>
<feature type="transmembrane region" description="Helical" evidence="22">
    <location>
        <begin position="121"/>
        <end position="143"/>
    </location>
</feature>
<evidence type="ECO:0000256" key="11">
    <source>
        <dbReference type="ARBA" id="ARBA00023136"/>
    </source>
</evidence>
<dbReference type="SUPFAM" id="SSF81321">
    <property type="entry name" value="Family A G protein-coupled receptor-like"/>
    <property type="match status" value="1"/>
</dbReference>
<feature type="transmembrane region" description="Helical" evidence="22">
    <location>
        <begin position="239"/>
        <end position="262"/>
    </location>
</feature>
<feature type="transmembrane region" description="Helical" evidence="22">
    <location>
        <begin position="174"/>
        <end position="197"/>
    </location>
</feature>
<dbReference type="EMBL" id="JAHKSW010000018">
    <property type="protein sequence ID" value="KAG7321151.1"/>
    <property type="molecule type" value="Genomic_DNA"/>
</dbReference>
<dbReference type="InterPro" id="IPR034099">
    <property type="entry name" value="SmD3"/>
</dbReference>
<dbReference type="PROSITE" id="PS50262">
    <property type="entry name" value="G_PROTEIN_RECEP_F1_2"/>
    <property type="match status" value="1"/>
</dbReference>
<keyword evidence="6" id="KW-0507">mRNA processing</keyword>
<dbReference type="GO" id="GO:0005681">
    <property type="term" value="C:spliceosomal complex"/>
    <property type="evidence" value="ECO:0007669"/>
    <property type="project" value="InterPro"/>
</dbReference>
<dbReference type="InterPro" id="IPR010920">
    <property type="entry name" value="LSM_dom_sf"/>
</dbReference>
<dbReference type="AlphaFoldDB" id="A0A9D3NEB2"/>
<dbReference type="InterPro" id="IPR001513">
    <property type="entry name" value="Adeno_A2A_rcpt"/>
</dbReference>
<comment type="function">
    <text evidence="19 22">Receptor for adenosine. The activity of this receptor is mediated by G proteins which activate adenylyl cyclase.</text>
</comment>
<comment type="subcellular location">
    <subcellularLocation>
        <location evidence="3 22">Cell membrane</location>
        <topology evidence="3 22">Multi-pass membrane protein</topology>
    </subcellularLocation>
    <subcellularLocation>
        <location evidence="2">Cytoplasm</location>
        <location evidence="2">Cytosol</location>
    </subcellularLocation>
    <subcellularLocation>
        <location evidence="1">Nucleus</location>
    </subcellularLocation>
</comment>
<keyword evidence="11 22" id="KW-0472">Membrane</keyword>
<keyword evidence="17" id="KW-0539">Nucleus</keyword>
<evidence type="ECO:0000256" key="14">
    <source>
        <dbReference type="ARBA" id="ARBA00023180"/>
    </source>
</evidence>
<keyword evidence="9 22" id="KW-1133">Transmembrane helix</keyword>
<evidence type="ECO:0000256" key="9">
    <source>
        <dbReference type="ARBA" id="ARBA00022989"/>
    </source>
</evidence>
<feature type="region of interest" description="Disordered" evidence="23">
    <location>
        <begin position="546"/>
        <end position="565"/>
    </location>
</feature>
<sequence length="565" mass="62615">MDSGAIAFYISLELLIAALAVAGNVLVCWAVSLNSNLQSITNYFVVSLAAADVAVGLLAIPFAIVISTGFCSHFHGCLFIACFVLVLTQSSIFSLLAIAVDRYIAIKIPLRYNSLVTNQRAKGIICLCWILSVVIGLTPMLGWHMPSTNVTNSTCPLGMTECLFERVVSMDYMVYFNFFVCVLIPLVVMLVIYARIFMAARRQLRQMEHKSSYSHSEGASSSSSSRSVLQKEVHAAKSLAIIVGLFAVCWLPLHIINCFTLFCPQCPRPPLWIMYLAIILSHANSVVNPFIYAYRIRDFRLTFRKIIRQYFLRRHDSLTKSNTSTRISVIESSFINMTNGKVPDRSPGKSLKVVKEIHCTDRDSNSSQNDKNPDGSISDPLPDQISNEIPSEIMLVKDCCVITNVSLSSISSRTKHVVELTERKGFLFILTRLKISIMSIGVPIKVLHEAEGHIVTCETNTGEVYRGKLIEAEDNMNCQMSNITVTYRDGRVAQLEQVYIRGSKIRFLILPDMLKNAPMLKSVKNKNQGAGAGRGKAAILKAQVAARGRGRGGPGGRGNIFQKRR</sequence>
<dbReference type="Pfam" id="PF01423">
    <property type="entry name" value="LSM"/>
    <property type="match status" value="1"/>
</dbReference>
<dbReference type="FunFam" id="2.30.30.100:FF:000002">
    <property type="entry name" value="Small nuclear ribonucleoprotein Sm D3"/>
    <property type="match status" value="1"/>
</dbReference>
<evidence type="ECO:0000256" key="10">
    <source>
        <dbReference type="ARBA" id="ARBA00023040"/>
    </source>
</evidence>
<dbReference type="SUPFAM" id="SSF50182">
    <property type="entry name" value="Sm-like ribonucleoproteins"/>
    <property type="match status" value="1"/>
</dbReference>
<evidence type="ECO:0000256" key="12">
    <source>
        <dbReference type="ARBA" id="ARBA00023157"/>
    </source>
</evidence>
<comment type="function">
    <text evidence="21">Plays a role in pre-mRNA splicing as a core component of the spliceosomal U1, U2, U4 and U5 small nuclear ribonucleoproteins (snRNPs), the building blocks of the spliceosome. Component of both the pre-catalytic spliceosome B complex and activated spliceosome C complexes. As a component of the minor spliceosome, involved in the splicing of U12-type introns in pre-mRNAs. As part of the U7 snRNP it is involved in histone pre-mRNA 3'-end processing.</text>
</comment>
<evidence type="ECO:0000256" key="1">
    <source>
        <dbReference type="ARBA" id="ARBA00004123"/>
    </source>
</evidence>
<dbReference type="PANTHER" id="PTHR24246">
    <property type="entry name" value="OLFACTORY RECEPTOR AND ADENOSINE RECEPTOR"/>
    <property type="match status" value="1"/>
</dbReference>
<feature type="transmembrane region" description="Helical" evidence="22">
    <location>
        <begin position="274"/>
        <end position="294"/>
    </location>
</feature>